<dbReference type="GO" id="GO:0003700">
    <property type="term" value="F:DNA-binding transcription factor activity"/>
    <property type="evidence" value="ECO:0007669"/>
    <property type="project" value="UniProtKB-UniRule"/>
</dbReference>
<comment type="similarity">
    <text evidence="8">Belongs to the NFYA/HAP2 subunit family.</text>
</comment>
<keyword evidence="2 8" id="KW-0805">Transcription regulation</keyword>
<comment type="function">
    <text evidence="8">Component of the sequence-specific heterotrimeric transcription factor (NF-Y) which specifically recognizes a 5'-CCAAT-3' box motif found in the promoters of its target genes.</text>
</comment>
<accession>A0A7G2ELN5</accession>
<dbReference type="Pfam" id="PF03514">
    <property type="entry name" value="GRAS"/>
    <property type="match status" value="1"/>
</dbReference>
<proteinExistence type="inferred from homology"/>
<evidence type="ECO:0000256" key="3">
    <source>
        <dbReference type="ARBA" id="ARBA00023125"/>
    </source>
</evidence>
<reference evidence="10 11" key="1">
    <citation type="submission" date="2020-09" db="EMBL/GenBank/DDBJ databases">
        <authorList>
            <person name="Ashkenazy H."/>
        </authorList>
    </citation>
    <scope>NUCLEOTIDE SEQUENCE [LARGE SCALE GENOMIC DNA]</scope>
    <source>
        <strain evidence="11">cv. Cdm-0</strain>
    </source>
</reference>
<dbReference type="EMBL" id="LR881468">
    <property type="protein sequence ID" value="CAD5323007.1"/>
    <property type="molecule type" value="Genomic_DNA"/>
</dbReference>
<gene>
    <name evidence="10" type="ORF">AT9943_LOCUS10980</name>
</gene>
<evidence type="ECO:0000256" key="9">
    <source>
        <dbReference type="SAM" id="MobiDB-lite"/>
    </source>
</evidence>
<evidence type="ECO:0000256" key="2">
    <source>
        <dbReference type="ARBA" id="ARBA00023015"/>
    </source>
</evidence>
<dbReference type="Pfam" id="PF02045">
    <property type="entry name" value="CBFB_NFYA"/>
    <property type="match status" value="1"/>
</dbReference>
<keyword evidence="5 8" id="KW-0804">Transcription</keyword>
<dbReference type="SMART" id="SM00521">
    <property type="entry name" value="CBF"/>
    <property type="match status" value="1"/>
</dbReference>
<keyword evidence="3 8" id="KW-0238">DNA-binding</keyword>
<dbReference type="Gene3D" id="6.10.250.2430">
    <property type="match status" value="1"/>
</dbReference>
<dbReference type="PROSITE" id="PS00686">
    <property type="entry name" value="NFYA_HAP2_1"/>
    <property type="match status" value="1"/>
</dbReference>
<dbReference type="Proteomes" id="UP000516314">
    <property type="component" value="Chromosome 3"/>
</dbReference>
<keyword evidence="6 8" id="KW-0539">Nucleus</keyword>
<comment type="subunit">
    <text evidence="7">Heterotrimeric transcription factor composed of three components, NF-YA, NF-YB and NF-YC. NF-YB and NF-YC must interact and dimerize for NF-YA association and DNA binding.</text>
</comment>
<evidence type="ECO:0000256" key="5">
    <source>
        <dbReference type="ARBA" id="ARBA00023163"/>
    </source>
</evidence>
<evidence type="ECO:0000256" key="1">
    <source>
        <dbReference type="ARBA" id="ARBA00004123"/>
    </source>
</evidence>
<dbReference type="PRINTS" id="PR00616">
    <property type="entry name" value="CCAATSUBUNTB"/>
</dbReference>
<dbReference type="GO" id="GO:0003677">
    <property type="term" value="F:DNA binding"/>
    <property type="evidence" value="ECO:0007669"/>
    <property type="project" value="UniProtKB-KW"/>
</dbReference>
<evidence type="ECO:0000256" key="8">
    <source>
        <dbReference type="RuleBase" id="RU367155"/>
    </source>
</evidence>
<dbReference type="GO" id="GO:0016602">
    <property type="term" value="C:CCAAT-binding factor complex"/>
    <property type="evidence" value="ECO:0007669"/>
    <property type="project" value="InterPro"/>
</dbReference>
<dbReference type="InterPro" id="IPR005202">
    <property type="entry name" value="TF_GRAS"/>
</dbReference>
<organism evidence="10 11">
    <name type="scientific">Arabidopsis thaliana</name>
    <name type="common">Mouse-ear cress</name>
    <dbReference type="NCBI Taxonomy" id="3702"/>
    <lineage>
        <taxon>Eukaryota</taxon>
        <taxon>Viridiplantae</taxon>
        <taxon>Streptophyta</taxon>
        <taxon>Embryophyta</taxon>
        <taxon>Tracheophyta</taxon>
        <taxon>Spermatophyta</taxon>
        <taxon>Magnoliopsida</taxon>
        <taxon>eudicotyledons</taxon>
        <taxon>Gunneridae</taxon>
        <taxon>Pentapetalae</taxon>
        <taxon>rosids</taxon>
        <taxon>malvids</taxon>
        <taxon>Brassicales</taxon>
        <taxon>Brassicaceae</taxon>
        <taxon>Camelineae</taxon>
        <taxon>Arabidopsis</taxon>
    </lineage>
</organism>
<dbReference type="InterPro" id="IPR018362">
    <property type="entry name" value="CCAAT-binding_factor_CS"/>
</dbReference>
<name>A0A7G2ELN5_ARATH</name>
<evidence type="ECO:0000313" key="10">
    <source>
        <dbReference type="EMBL" id="CAD5323007.1"/>
    </source>
</evidence>
<evidence type="ECO:0000256" key="4">
    <source>
        <dbReference type="ARBA" id="ARBA00023159"/>
    </source>
</evidence>
<dbReference type="PANTHER" id="PTHR12632">
    <property type="entry name" value="TRANSCRIPTION FACTOR NF-Y ALPHA-RELATED"/>
    <property type="match status" value="1"/>
</dbReference>
<evidence type="ECO:0000313" key="11">
    <source>
        <dbReference type="Proteomes" id="UP000516314"/>
    </source>
</evidence>
<evidence type="ECO:0000256" key="7">
    <source>
        <dbReference type="ARBA" id="ARBA00025911"/>
    </source>
</evidence>
<evidence type="ECO:0000256" key="6">
    <source>
        <dbReference type="ARBA" id="ARBA00023242"/>
    </source>
</evidence>
<dbReference type="AlphaFoldDB" id="A0A7G2ELN5"/>
<keyword evidence="4" id="KW-0010">Activator</keyword>
<protein>
    <recommendedName>
        <fullName evidence="8">Nuclear transcription factor Y subunit</fullName>
    </recommendedName>
</protein>
<sequence>MQEFHSSKDSLPCPATSWDNSVFTNSNVQGSSSLTDNNTLSLTMEMKQTGFQMQHYDSSSTQSTGGESYSEVASLSEPTNRYGHNIVVTHLSGYKENPENPIGSHSISKVSQDSVVLPIEAASWPLHGNVTPHFNGFLSFPYASQHTVQHPQIRGLVPSRMPLPHNIPENEPIFVNAKQYQAILRRRERRAKLEAQNKLIKVRKPYLHESRHLHALKRVRGSGGRFLNTKKHQESNSSLSPPFLIPPHVFKNSPGKFRQMDISRGGVVSSVSTTSCSDITGNNNDMFQQNPQFRFSGYPSNHHVSVLMLHQLKHSILDERSEALKALRSLGPKGVVLCENNGECSRSIDFAAGFSKKLDYLWMFWIQKAQDSKKRIVKKGSEWKKRRQSC</sequence>
<dbReference type="PROSITE" id="PS51152">
    <property type="entry name" value="NFYA_HAP2_2"/>
    <property type="match status" value="1"/>
</dbReference>
<feature type="region of interest" description="Disordered" evidence="9">
    <location>
        <begin position="53"/>
        <end position="76"/>
    </location>
</feature>
<dbReference type="InterPro" id="IPR001289">
    <property type="entry name" value="NFYA"/>
</dbReference>
<comment type="subcellular location">
    <subcellularLocation>
        <location evidence="1 8">Nucleus</location>
    </subcellularLocation>
</comment>